<keyword evidence="1" id="KW-0812">Transmembrane</keyword>
<accession>A0A376C006</accession>
<organism evidence="2 3">
    <name type="scientific">Bergeyella zoohelcum</name>
    <dbReference type="NCBI Taxonomy" id="1015"/>
    <lineage>
        <taxon>Bacteria</taxon>
        <taxon>Pseudomonadati</taxon>
        <taxon>Bacteroidota</taxon>
        <taxon>Flavobacteriia</taxon>
        <taxon>Flavobacteriales</taxon>
        <taxon>Weeksellaceae</taxon>
        <taxon>Bergeyella</taxon>
    </lineage>
</organism>
<proteinExistence type="predicted"/>
<keyword evidence="1" id="KW-0472">Membrane</keyword>
<evidence type="ECO:0000313" key="3">
    <source>
        <dbReference type="Proteomes" id="UP000255515"/>
    </source>
</evidence>
<feature type="transmembrane region" description="Helical" evidence="1">
    <location>
        <begin position="45"/>
        <end position="64"/>
    </location>
</feature>
<sequence>MNDLLKFIVFTIIVVIAFPSIILAIIGAITIYFGMIQTIFDTSQTGAFIIGGIILILMLLSFLLRKK</sequence>
<evidence type="ECO:0000313" key="2">
    <source>
        <dbReference type="EMBL" id="SSZ47117.1"/>
    </source>
</evidence>
<gene>
    <name evidence="2" type="ORF">NCTC11661_00783</name>
</gene>
<dbReference type="AlphaFoldDB" id="A0A376C006"/>
<keyword evidence="1" id="KW-1133">Transmembrane helix</keyword>
<name>A0A376C006_9FLAO</name>
<dbReference type="RefSeq" id="WP_002686474.1">
    <property type="nucleotide sequence ID" value="NZ_UFTJ01000001.1"/>
</dbReference>
<reference evidence="2 3" key="1">
    <citation type="submission" date="2018-06" db="EMBL/GenBank/DDBJ databases">
        <authorList>
            <consortium name="Pathogen Informatics"/>
            <person name="Doyle S."/>
        </authorList>
    </citation>
    <scope>NUCLEOTIDE SEQUENCE [LARGE SCALE GENOMIC DNA]</scope>
    <source>
        <strain evidence="2 3">NCTC11661</strain>
    </source>
</reference>
<dbReference type="EMBL" id="UFTJ01000001">
    <property type="protein sequence ID" value="SSZ47117.1"/>
    <property type="molecule type" value="Genomic_DNA"/>
</dbReference>
<protein>
    <submittedName>
        <fullName evidence="2">Uncharacterized protein</fullName>
    </submittedName>
</protein>
<dbReference type="Proteomes" id="UP000255515">
    <property type="component" value="Unassembled WGS sequence"/>
</dbReference>
<feature type="transmembrane region" description="Helical" evidence="1">
    <location>
        <begin position="7"/>
        <end position="33"/>
    </location>
</feature>
<evidence type="ECO:0000256" key="1">
    <source>
        <dbReference type="SAM" id="Phobius"/>
    </source>
</evidence>